<dbReference type="CDD" id="cd08875">
    <property type="entry name" value="START_ArGLABRA2_like"/>
    <property type="match status" value="1"/>
</dbReference>
<accession>A0A833R7G5</accession>
<dbReference type="Proteomes" id="UP000623129">
    <property type="component" value="Unassembled WGS sequence"/>
</dbReference>
<dbReference type="InterPro" id="IPR057993">
    <property type="entry name" value="HD-Zip_IV_C"/>
</dbReference>
<evidence type="ECO:0000313" key="15">
    <source>
        <dbReference type="Proteomes" id="UP000623129"/>
    </source>
</evidence>
<feature type="DNA-binding region" description="Homeobox" evidence="9">
    <location>
        <begin position="100"/>
        <end position="159"/>
    </location>
</feature>
<keyword evidence="8 9" id="KW-0539">Nucleus</keyword>
<evidence type="ECO:0000256" key="11">
    <source>
        <dbReference type="SAM" id="MobiDB-lite"/>
    </source>
</evidence>
<evidence type="ECO:0000256" key="6">
    <source>
        <dbReference type="ARBA" id="ARBA00023155"/>
    </source>
</evidence>
<keyword evidence="4" id="KW-0175">Coiled coil</keyword>
<keyword evidence="3" id="KW-0805">Transcription regulation</keyword>
<feature type="compositionally biased region" description="Low complexity" evidence="11">
    <location>
        <begin position="83"/>
        <end position="96"/>
    </location>
</feature>
<dbReference type="PROSITE" id="PS00027">
    <property type="entry name" value="HOMEOBOX_1"/>
    <property type="match status" value="1"/>
</dbReference>
<evidence type="ECO:0000313" key="14">
    <source>
        <dbReference type="EMBL" id="KAF3335972.1"/>
    </source>
</evidence>
<gene>
    <name evidence="14" type="ORF">FCM35_KLT20479</name>
</gene>
<dbReference type="InterPro" id="IPR001356">
    <property type="entry name" value="HD"/>
</dbReference>
<dbReference type="FunFam" id="1.10.10.60:FF:000229">
    <property type="entry name" value="Homeobox-leucine zipper protein HDG1"/>
    <property type="match status" value="1"/>
</dbReference>
<reference evidence="14" key="1">
    <citation type="submission" date="2020-01" db="EMBL/GenBank/DDBJ databases">
        <title>Genome sequence of Kobresia littledalei, the first chromosome-level genome in the family Cyperaceae.</title>
        <authorList>
            <person name="Qu G."/>
        </authorList>
    </citation>
    <scope>NUCLEOTIDE SEQUENCE</scope>
    <source>
        <strain evidence="14">C.B.Clarke</strain>
        <tissue evidence="14">Leaf</tissue>
    </source>
</reference>
<proteinExistence type="inferred from homology"/>
<evidence type="ECO:0000256" key="9">
    <source>
        <dbReference type="PROSITE-ProRule" id="PRU00108"/>
    </source>
</evidence>
<dbReference type="PANTHER" id="PTHR45654:SF11">
    <property type="entry name" value="HOMEOBOX-LEUCINE ZIPPER PROTEIN HDG5"/>
    <property type="match status" value="1"/>
</dbReference>
<dbReference type="GO" id="GO:0003677">
    <property type="term" value="F:DNA binding"/>
    <property type="evidence" value="ECO:0007669"/>
    <property type="project" value="UniProtKB-UniRule"/>
</dbReference>
<dbReference type="GO" id="GO:0000981">
    <property type="term" value="F:DNA-binding transcription factor activity, RNA polymerase II-specific"/>
    <property type="evidence" value="ECO:0007669"/>
    <property type="project" value="InterPro"/>
</dbReference>
<dbReference type="InterPro" id="IPR042160">
    <property type="entry name" value="HD-Zip_IV"/>
</dbReference>
<keyword evidence="7" id="KW-0804">Transcription</keyword>
<dbReference type="SMART" id="SM00234">
    <property type="entry name" value="START"/>
    <property type="match status" value="1"/>
</dbReference>
<sequence>MTSSDSLFSSQMQSSSLGYLHSMPFHAFPSLLPKEEDLPSVIATESAKEEEMESGGSGSANLDGFCSFGEEEEKDQLQQLQVLPQDQPLQSQPSQPGDKRKKRYHRHTAHQIQEMESLFKECPHPDDKQRLKLSRDLGLSPRQVKFWFQNRRTQMKAQQDRSDNAILRVENESLKSENFRLQAALRNVACPNCGGPAVLGEVSFDEQHLRIENARLKDELERLTCIASRYTGRPLTQPMGPTMPLVLPQLDLDMSMYRRHFDQQAMMNGCNTEMIMSTPSITLGHTTTFMGPVVSDQDKPLVLELAGTAINELTSLCHTNRPLWVPQESAESTQIFDMQEYKKAFHWPIDVKQPDVAMYTETTRDSAVVIMNSITLVDAFMDANKWVDLFPSIVSRAKMVQVITTGLSGHASGSIVLMHAELQFPSPLVPARELLFFRYCQPNLQEGTWTIVDFPADGFDNNYAMLSPMKCQRRPSGCIIQDMPNGYARITWVEHCEVEDKPLNSTFSKFVRNGSAFGAMRWISVLQRQCERLASLMARNVSELGVISSLEGRKNMMTLSQRMIKTFCANVSSSATQSWTATSESPEDTIRITTRKNTDPGQPNGMILTAVSTTWLPVNHLQVFELLTDEQRRSQIDILSSGNSLQEVAHIANGSHPRNCVSLLRINAASNSSQNVGLLIQESSTHLIGGGLVVYAAVEVDAVKAVMNGEDTSFIPLLPSGFVISPAVSTTVGLTSGDQASHATPSVGCLLTVGTQVLVSADLSSKISLTSVTAINNHICNTVQQISAALGLTPSAADGGPAGPAS</sequence>
<evidence type="ECO:0000256" key="3">
    <source>
        <dbReference type="ARBA" id="ARBA00023015"/>
    </source>
</evidence>
<evidence type="ECO:0000256" key="2">
    <source>
        <dbReference type="ARBA" id="ARBA00006789"/>
    </source>
</evidence>
<dbReference type="SUPFAM" id="SSF46689">
    <property type="entry name" value="Homeodomain-like"/>
    <property type="match status" value="1"/>
</dbReference>
<dbReference type="EMBL" id="SWLB01000008">
    <property type="protein sequence ID" value="KAF3335972.1"/>
    <property type="molecule type" value="Genomic_DNA"/>
</dbReference>
<dbReference type="Pfam" id="PF01852">
    <property type="entry name" value="START"/>
    <property type="match status" value="1"/>
</dbReference>
<dbReference type="InterPro" id="IPR009057">
    <property type="entry name" value="Homeodomain-like_sf"/>
</dbReference>
<evidence type="ECO:0000256" key="8">
    <source>
        <dbReference type="ARBA" id="ARBA00023242"/>
    </source>
</evidence>
<dbReference type="SUPFAM" id="SSF55961">
    <property type="entry name" value="Bet v1-like"/>
    <property type="match status" value="2"/>
</dbReference>
<name>A0A833R7G5_9POAL</name>
<evidence type="ECO:0000256" key="5">
    <source>
        <dbReference type="ARBA" id="ARBA00023125"/>
    </source>
</evidence>
<comment type="subcellular location">
    <subcellularLocation>
        <location evidence="1 9 10">Nucleus</location>
    </subcellularLocation>
</comment>
<keyword evidence="5 9" id="KW-0238">DNA-binding</keyword>
<feature type="region of interest" description="Disordered" evidence="11">
    <location>
        <begin position="39"/>
        <end position="66"/>
    </location>
</feature>
<dbReference type="GO" id="GO:0005634">
    <property type="term" value="C:nucleus"/>
    <property type="evidence" value="ECO:0007669"/>
    <property type="project" value="UniProtKB-SubCell"/>
</dbReference>
<feature type="domain" description="Homeobox" evidence="12">
    <location>
        <begin position="98"/>
        <end position="158"/>
    </location>
</feature>
<dbReference type="Pfam" id="PF00046">
    <property type="entry name" value="Homeodomain"/>
    <property type="match status" value="1"/>
</dbReference>
<dbReference type="PROSITE" id="PS50848">
    <property type="entry name" value="START"/>
    <property type="match status" value="1"/>
</dbReference>
<dbReference type="PROSITE" id="PS50071">
    <property type="entry name" value="HOMEOBOX_2"/>
    <property type="match status" value="1"/>
</dbReference>
<evidence type="ECO:0000259" key="12">
    <source>
        <dbReference type="PROSITE" id="PS50071"/>
    </source>
</evidence>
<keyword evidence="15" id="KW-1185">Reference proteome</keyword>
<dbReference type="InterPro" id="IPR017970">
    <property type="entry name" value="Homeobox_CS"/>
</dbReference>
<evidence type="ECO:0000259" key="13">
    <source>
        <dbReference type="PROSITE" id="PS50848"/>
    </source>
</evidence>
<evidence type="ECO:0000256" key="10">
    <source>
        <dbReference type="RuleBase" id="RU000682"/>
    </source>
</evidence>
<organism evidence="14 15">
    <name type="scientific">Carex littledalei</name>
    <dbReference type="NCBI Taxonomy" id="544730"/>
    <lineage>
        <taxon>Eukaryota</taxon>
        <taxon>Viridiplantae</taxon>
        <taxon>Streptophyta</taxon>
        <taxon>Embryophyta</taxon>
        <taxon>Tracheophyta</taxon>
        <taxon>Spermatophyta</taxon>
        <taxon>Magnoliopsida</taxon>
        <taxon>Liliopsida</taxon>
        <taxon>Poales</taxon>
        <taxon>Cyperaceae</taxon>
        <taxon>Cyperoideae</taxon>
        <taxon>Cariceae</taxon>
        <taxon>Carex</taxon>
        <taxon>Carex subgen. Euthyceras</taxon>
    </lineage>
</organism>
<dbReference type="GO" id="GO:0008289">
    <property type="term" value="F:lipid binding"/>
    <property type="evidence" value="ECO:0007669"/>
    <property type="project" value="InterPro"/>
</dbReference>
<dbReference type="PANTHER" id="PTHR45654">
    <property type="entry name" value="HOMEOBOX-LEUCINE ZIPPER PROTEIN MERISTEM L1"/>
    <property type="match status" value="1"/>
</dbReference>
<feature type="compositionally biased region" description="Basic residues" evidence="11">
    <location>
        <begin position="99"/>
        <end position="108"/>
    </location>
</feature>
<evidence type="ECO:0000256" key="7">
    <source>
        <dbReference type="ARBA" id="ARBA00023163"/>
    </source>
</evidence>
<dbReference type="OrthoDB" id="6159439at2759"/>
<feature type="domain" description="START" evidence="13">
    <location>
        <begin position="295"/>
        <end position="535"/>
    </location>
</feature>
<protein>
    <submittedName>
        <fullName evidence="14">Homeobox-leucine zipper protein ROC3-like protein</fullName>
    </submittedName>
</protein>
<dbReference type="Pfam" id="PF25797">
    <property type="entry name" value="PDF2_C"/>
    <property type="match status" value="1"/>
</dbReference>
<evidence type="ECO:0000256" key="4">
    <source>
        <dbReference type="ARBA" id="ARBA00023054"/>
    </source>
</evidence>
<dbReference type="CDD" id="cd00086">
    <property type="entry name" value="homeodomain"/>
    <property type="match status" value="1"/>
</dbReference>
<comment type="similarity">
    <text evidence="2">Belongs to the HD-ZIP homeobox family. Class IV subfamily.</text>
</comment>
<keyword evidence="6 9" id="KW-0371">Homeobox</keyword>
<comment type="caution">
    <text evidence="14">The sequence shown here is derived from an EMBL/GenBank/DDBJ whole genome shotgun (WGS) entry which is preliminary data.</text>
</comment>
<dbReference type="Gene3D" id="1.10.10.60">
    <property type="entry name" value="Homeodomain-like"/>
    <property type="match status" value="1"/>
</dbReference>
<evidence type="ECO:0000256" key="1">
    <source>
        <dbReference type="ARBA" id="ARBA00004123"/>
    </source>
</evidence>
<feature type="region of interest" description="Disordered" evidence="11">
    <location>
        <begin position="83"/>
        <end position="108"/>
    </location>
</feature>
<dbReference type="InterPro" id="IPR002913">
    <property type="entry name" value="START_lipid-bd_dom"/>
</dbReference>
<dbReference type="SMART" id="SM00389">
    <property type="entry name" value="HOX"/>
    <property type="match status" value="1"/>
</dbReference>
<dbReference type="AlphaFoldDB" id="A0A833R7G5"/>